<reference evidence="1 2" key="1">
    <citation type="submission" date="2019-06" db="EMBL/GenBank/DDBJ databases">
        <title>Draft genomes of female and male turbot (Scophthalmus maximus).</title>
        <authorList>
            <person name="Xu H."/>
            <person name="Xu X.-W."/>
            <person name="Shao C."/>
            <person name="Chen S."/>
        </authorList>
    </citation>
    <scope>NUCLEOTIDE SEQUENCE [LARGE SCALE GENOMIC DNA]</scope>
    <source>
        <strain evidence="1">Ysfricsl-2016a</strain>
        <tissue evidence="1">Blood</tissue>
    </source>
</reference>
<evidence type="ECO:0000313" key="1">
    <source>
        <dbReference type="EMBL" id="KAF0024258.1"/>
    </source>
</evidence>
<dbReference type="AlphaFoldDB" id="A0A6A4RWG6"/>
<accession>A0A6A4RWG6</accession>
<protein>
    <submittedName>
        <fullName evidence="1">Uncharacterized protein</fullName>
    </submittedName>
</protein>
<evidence type="ECO:0000313" key="2">
    <source>
        <dbReference type="Proteomes" id="UP000438429"/>
    </source>
</evidence>
<name>A0A6A4RWG6_SCOMX</name>
<organism evidence="1 2">
    <name type="scientific">Scophthalmus maximus</name>
    <name type="common">Turbot</name>
    <name type="synonym">Psetta maxima</name>
    <dbReference type="NCBI Taxonomy" id="52904"/>
    <lineage>
        <taxon>Eukaryota</taxon>
        <taxon>Metazoa</taxon>
        <taxon>Chordata</taxon>
        <taxon>Craniata</taxon>
        <taxon>Vertebrata</taxon>
        <taxon>Euteleostomi</taxon>
        <taxon>Actinopterygii</taxon>
        <taxon>Neopterygii</taxon>
        <taxon>Teleostei</taxon>
        <taxon>Neoteleostei</taxon>
        <taxon>Acanthomorphata</taxon>
        <taxon>Carangaria</taxon>
        <taxon>Pleuronectiformes</taxon>
        <taxon>Pleuronectoidei</taxon>
        <taxon>Scophthalmidae</taxon>
        <taxon>Scophthalmus</taxon>
    </lineage>
</organism>
<gene>
    <name evidence="1" type="ORF">F2P81_023060</name>
</gene>
<dbReference type="Proteomes" id="UP000438429">
    <property type="component" value="Unassembled WGS sequence"/>
</dbReference>
<comment type="caution">
    <text evidence="1">The sequence shown here is derived from an EMBL/GenBank/DDBJ whole genome shotgun (WGS) entry which is preliminary data.</text>
</comment>
<dbReference type="EMBL" id="VEVO01000021">
    <property type="protein sequence ID" value="KAF0024258.1"/>
    <property type="molecule type" value="Genomic_DNA"/>
</dbReference>
<proteinExistence type="predicted"/>
<sequence>MAGFIPGLLPTNHSQEKEFAQAYEDVLERYKGAAEKVGSGNTRKRTYHLVFLSYSPKHCHNFEPVRFSSSQLCKRVEETKMCTLSLFFKLLRHGWSPESSASVSHLGPMLLDSSRVACQPKPFNHCNKTGNENE</sequence>